<keyword evidence="4" id="KW-0812">Transmembrane</keyword>
<evidence type="ECO:0000256" key="3">
    <source>
        <dbReference type="ARBA" id="ARBA00022679"/>
    </source>
</evidence>
<evidence type="ECO:0000313" key="7">
    <source>
        <dbReference type="Proteomes" id="UP000321248"/>
    </source>
</evidence>
<name>A0A5C8KVP6_9GAMM</name>
<dbReference type="GO" id="GO:0016757">
    <property type="term" value="F:glycosyltransferase activity"/>
    <property type="evidence" value="ECO:0007669"/>
    <property type="project" value="UniProtKB-KW"/>
</dbReference>
<dbReference type="AlphaFoldDB" id="A0A5C8KVP6"/>
<feature type="transmembrane region" description="Helical" evidence="4">
    <location>
        <begin position="265"/>
        <end position="285"/>
    </location>
</feature>
<dbReference type="InterPro" id="IPR001173">
    <property type="entry name" value="Glyco_trans_2-like"/>
</dbReference>
<accession>A0A5C8KVP6</accession>
<dbReference type="SUPFAM" id="SSF53448">
    <property type="entry name" value="Nucleotide-diphospho-sugar transferases"/>
    <property type="match status" value="1"/>
</dbReference>
<comment type="similarity">
    <text evidence="1">Belongs to the glycosyltransferase 2 family.</text>
</comment>
<proteinExistence type="inferred from homology"/>
<dbReference type="EMBL" id="VRTS01000003">
    <property type="protein sequence ID" value="TXK64592.1"/>
    <property type="molecule type" value="Genomic_DNA"/>
</dbReference>
<protein>
    <submittedName>
        <fullName evidence="6">Glycosyltransferase</fullName>
    </submittedName>
</protein>
<feature type="transmembrane region" description="Helical" evidence="4">
    <location>
        <begin position="292"/>
        <end position="311"/>
    </location>
</feature>
<evidence type="ECO:0000256" key="2">
    <source>
        <dbReference type="ARBA" id="ARBA00022676"/>
    </source>
</evidence>
<keyword evidence="2" id="KW-0328">Glycosyltransferase</keyword>
<evidence type="ECO:0000313" key="6">
    <source>
        <dbReference type="EMBL" id="TXK64592.1"/>
    </source>
</evidence>
<keyword evidence="4" id="KW-1133">Transmembrane helix</keyword>
<keyword evidence="4" id="KW-0472">Membrane</keyword>
<dbReference type="InterPro" id="IPR029044">
    <property type="entry name" value="Nucleotide-diphossugar_trans"/>
</dbReference>
<dbReference type="Proteomes" id="UP000321248">
    <property type="component" value="Unassembled WGS sequence"/>
</dbReference>
<dbReference type="OrthoDB" id="9766971at2"/>
<reference evidence="6 7" key="1">
    <citation type="submission" date="2019-08" db="EMBL/GenBank/DDBJ databases">
        <authorList>
            <person name="Karlyshev A.V."/>
        </authorList>
    </citation>
    <scope>NUCLEOTIDE SEQUENCE [LARGE SCALE GENOMIC DNA]</scope>
    <source>
        <strain evidence="6 7">Alg18-2.2</strain>
    </source>
</reference>
<keyword evidence="7" id="KW-1185">Reference proteome</keyword>
<comment type="caution">
    <text evidence="6">The sequence shown here is derived from an EMBL/GenBank/DDBJ whole genome shotgun (WGS) entry which is preliminary data.</text>
</comment>
<gene>
    <name evidence="6" type="ORF">FU658_06185</name>
</gene>
<dbReference type="Pfam" id="PF00535">
    <property type="entry name" value="Glycos_transf_2"/>
    <property type="match status" value="1"/>
</dbReference>
<keyword evidence="3" id="KW-0808">Transferase</keyword>
<evidence type="ECO:0000259" key="5">
    <source>
        <dbReference type="Pfam" id="PF00535"/>
    </source>
</evidence>
<dbReference type="PANTHER" id="PTHR43630:SF1">
    <property type="entry name" value="POLY-BETA-1,6-N-ACETYL-D-GLUCOSAMINE SYNTHASE"/>
    <property type="match status" value="1"/>
</dbReference>
<dbReference type="Gene3D" id="3.90.550.10">
    <property type="entry name" value="Spore Coat Polysaccharide Biosynthesis Protein SpsA, Chain A"/>
    <property type="match status" value="1"/>
</dbReference>
<sequence length="367" mass="40309">MALMARGWARPVVTASWEPSVSVCLCVHNAMAWLPAKVADVLGHDYRGRLELVVIDDGSTDGTGEWLRALAGDARVSVQSMDQRRGKSACLSDAVALARNEVLVFTDVRQHFEPGSISRLCEALWSGGYRVVGGALAFRSAEGYARSLDAYRRYEAWLRRNESASGSVVGVSGALYALRRTDMPVPPQGLILDDVWVPMMVARQGGRVGLEPRAIAWDQPCANPAQEARRKRRTLAGNWQLLALWPGLLLPWRNPLWLRFVSHKVLRLLVPFAMLATLVANVVLLNAHPVMGVLLAGQAAGYVLALAGWAWPVLRRALPVRLASTFLEMNAYAALGLLDYLRARHSHLWSSSEAPASAPRAPLETRR</sequence>
<dbReference type="PANTHER" id="PTHR43630">
    <property type="entry name" value="POLY-BETA-1,6-N-ACETYL-D-GLUCOSAMINE SYNTHASE"/>
    <property type="match status" value="1"/>
</dbReference>
<evidence type="ECO:0000256" key="4">
    <source>
        <dbReference type="SAM" id="Phobius"/>
    </source>
</evidence>
<evidence type="ECO:0000256" key="1">
    <source>
        <dbReference type="ARBA" id="ARBA00006739"/>
    </source>
</evidence>
<feature type="domain" description="Glycosyltransferase 2-like" evidence="5">
    <location>
        <begin position="22"/>
        <end position="149"/>
    </location>
</feature>
<organism evidence="6 7">
    <name type="scientific">Alkalisalibacterium limincola</name>
    <dbReference type="NCBI Taxonomy" id="2699169"/>
    <lineage>
        <taxon>Bacteria</taxon>
        <taxon>Pseudomonadati</taxon>
        <taxon>Pseudomonadota</taxon>
        <taxon>Gammaproteobacteria</taxon>
        <taxon>Lysobacterales</taxon>
        <taxon>Lysobacteraceae</taxon>
        <taxon>Alkalisalibacterium</taxon>
    </lineage>
</organism>
<feature type="transmembrane region" description="Helical" evidence="4">
    <location>
        <begin position="235"/>
        <end position="253"/>
    </location>
</feature>